<evidence type="ECO:0000256" key="1">
    <source>
        <dbReference type="ARBA" id="ARBA00004191"/>
    </source>
</evidence>
<dbReference type="GO" id="GO:0030599">
    <property type="term" value="F:pectinesterase activity"/>
    <property type="evidence" value="ECO:0007669"/>
    <property type="project" value="UniProtKB-UniRule"/>
</dbReference>
<accession>A0ABC9ECS1</accession>
<dbReference type="PANTHER" id="PTHR31321">
    <property type="entry name" value="ACYL-COA THIOESTER HYDROLASE YBHC-RELATED"/>
    <property type="match status" value="1"/>
</dbReference>
<dbReference type="Gene3D" id="2.160.20.10">
    <property type="entry name" value="Single-stranded right-handed beta-helix, Pectin lyase-like"/>
    <property type="match status" value="1"/>
</dbReference>
<evidence type="ECO:0000256" key="9">
    <source>
        <dbReference type="ARBA" id="ARBA00023085"/>
    </source>
</evidence>
<name>A0ABC9ECS1_9POAL</name>
<protein>
    <recommendedName>
        <fullName evidence="4 12">Pectinesterase</fullName>
        <ecNumber evidence="4 12">3.1.1.11</ecNumber>
    </recommendedName>
</protein>
<dbReference type="EMBL" id="OZ075146">
    <property type="protein sequence ID" value="CAL5054960.1"/>
    <property type="molecule type" value="Genomic_DNA"/>
</dbReference>
<evidence type="ECO:0000256" key="8">
    <source>
        <dbReference type="ARBA" id="ARBA00022801"/>
    </source>
</evidence>
<evidence type="ECO:0000256" key="3">
    <source>
        <dbReference type="ARBA" id="ARBA00008891"/>
    </source>
</evidence>
<keyword evidence="15" id="KW-1185">Reference proteome</keyword>
<sequence>MARLGSTVATAVVATCFFCRLLPSASAACHLPPSFPPAETSSTAFFCVDKTAGCCNYTTVQAAVDAVPNNTRKRSVVWINSGVYVEKLTVTKPNVTFRGQGLQSTVIVWNDTAKSAKSTGGSASVYIKADGFVAKNISFKNSAPAPKPGAQGAQAVALRIAGDKAAFWGCGFFGAQDTLFDNAQRHYFKECFIQGSVDFIFGDARSLYENCTLNSIAEELPEGQRSINGAITAQARQFRENNTGFSFVGCRIQGTGDILLGRAWQAYSRVVFAYTYMPAIVAPAGWDNWGDQSRNRTVFYGEHGCVGEGAKMAGRVAFARNLDDSQARPFLDASYIDADEWLKPFDDALVA</sequence>
<comment type="pathway">
    <text evidence="2 12">Glycan metabolism; pectin degradation; 2-dehydro-3-deoxy-D-gluconate from pectin: step 1/5.</text>
</comment>
<evidence type="ECO:0000259" key="13">
    <source>
        <dbReference type="Pfam" id="PF01095"/>
    </source>
</evidence>
<evidence type="ECO:0000313" key="14">
    <source>
        <dbReference type="EMBL" id="CAL5054960.1"/>
    </source>
</evidence>
<gene>
    <name evidence="14" type="ORF">URODEC1_LOCUS94120</name>
</gene>
<keyword evidence="9 12" id="KW-0063">Aspartyl esterase</keyword>
<keyword evidence="8 12" id="KW-0378">Hydrolase</keyword>
<organism evidence="14 15">
    <name type="scientific">Urochloa decumbens</name>
    <dbReference type="NCBI Taxonomy" id="240449"/>
    <lineage>
        <taxon>Eukaryota</taxon>
        <taxon>Viridiplantae</taxon>
        <taxon>Streptophyta</taxon>
        <taxon>Embryophyta</taxon>
        <taxon>Tracheophyta</taxon>
        <taxon>Spermatophyta</taxon>
        <taxon>Magnoliopsida</taxon>
        <taxon>Liliopsida</taxon>
        <taxon>Poales</taxon>
        <taxon>Poaceae</taxon>
        <taxon>PACMAD clade</taxon>
        <taxon>Panicoideae</taxon>
        <taxon>Panicodae</taxon>
        <taxon>Paniceae</taxon>
        <taxon>Melinidinae</taxon>
        <taxon>Urochloa</taxon>
    </lineage>
</organism>
<evidence type="ECO:0000256" key="11">
    <source>
        <dbReference type="PROSITE-ProRule" id="PRU10040"/>
    </source>
</evidence>
<evidence type="ECO:0000256" key="12">
    <source>
        <dbReference type="RuleBase" id="RU000589"/>
    </source>
</evidence>
<feature type="chain" id="PRO_5044533069" description="Pectinesterase" evidence="12">
    <location>
        <begin position="28"/>
        <end position="351"/>
    </location>
</feature>
<dbReference type="FunFam" id="2.160.20.10:FF:000008">
    <property type="entry name" value="Pectinesterase"/>
    <property type="match status" value="1"/>
</dbReference>
<dbReference type="InterPro" id="IPR000070">
    <property type="entry name" value="Pectinesterase_cat"/>
</dbReference>
<feature type="active site" evidence="11">
    <location>
        <position position="198"/>
    </location>
</feature>
<dbReference type="AlphaFoldDB" id="A0ABC9ECS1"/>
<evidence type="ECO:0000256" key="10">
    <source>
        <dbReference type="ARBA" id="ARBA00047928"/>
    </source>
</evidence>
<keyword evidence="7 12" id="KW-0732">Signal</keyword>
<evidence type="ECO:0000256" key="2">
    <source>
        <dbReference type="ARBA" id="ARBA00005184"/>
    </source>
</evidence>
<evidence type="ECO:0000313" key="15">
    <source>
        <dbReference type="Proteomes" id="UP001497457"/>
    </source>
</evidence>
<comment type="catalytic activity">
    <reaction evidence="10 12">
        <text>[(1-&gt;4)-alpha-D-galacturonosyl methyl ester](n) + n H2O = [(1-&gt;4)-alpha-D-galacturonosyl](n) + n methanol + n H(+)</text>
        <dbReference type="Rhea" id="RHEA:22380"/>
        <dbReference type="Rhea" id="RHEA-COMP:14570"/>
        <dbReference type="Rhea" id="RHEA-COMP:14573"/>
        <dbReference type="ChEBI" id="CHEBI:15377"/>
        <dbReference type="ChEBI" id="CHEBI:15378"/>
        <dbReference type="ChEBI" id="CHEBI:17790"/>
        <dbReference type="ChEBI" id="CHEBI:140522"/>
        <dbReference type="ChEBI" id="CHEBI:140523"/>
        <dbReference type="EC" id="3.1.1.11"/>
    </reaction>
</comment>
<dbReference type="EC" id="3.1.1.11" evidence="4 12"/>
<reference evidence="15" key="1">
    <citation type="submission" date="2024-06" db="EMBL/GenBank/DDBJ databases">
        <authorList>
            <person name="Ryan C."/>
        </authorList>
    </citation>
    <scope>NUCLEOTIDE SEQUENCE [LARGE SCALE GENOMIC DNA]</scope>
</reference>
<dbReference type="GO" id="GO:0045490">
    <property type="term" value="P:pectin catabolic process"/>
    <property type="evidence" value="ECO:0007669"/>
    <property type="project" value="UniProtKB-UniRule"/>
</dbReference>
<keyword evidence="5" id="KW-0134">Cell wall</keyword>
<evidence type="ECO:0000256" key="7">
    <source>
        <dbReference type="ARBA" id="ARBA00022729"/>
    </source>
</evidence>
<dbReference type="InterPro" id="IPR033131">
    <property type="entry name" value="Pectinesterase_Asp_AS"/>
</dbReference>
<comment type="similarity">
    <text evidence="3">Belongs to the pectinesterase family.</text>
</comment>
<evidence type="ECO:0000256" key="5">
    <source>
        <dbReference type="ARBA" id="ARBA00022512"/>
    </source>
</evidence>
<dbReference type="InterPro" id="IPR011050">
    <property type="entry name" value="Pectin_lyase_fold/virulence"/>
</dbReference>
<dbReference type="Proteomes" id="UP001497457">
    <property type="component" value="Chromosome 36b"/>
</dbReference>
<comment type="subcellular location">
    <subcellularLocation>
        <location evidence="1">Secreted</location>
        <location evidence="1">Cell wall</location>
    </subcellularLocation>
</comment>
<dbReference type="PROSITE" id="PS00503">
    <property type="entry name" value="PECTINESTERASE_2"/>
    <property type="match status" value="1"/>
</dbReference>
<evidence type="ECO:0000256" key="6">
    <source>
        <dbReference type="ARBA" id="ARBA00022525"/>
    </source>
</evidence>
<feature type="domain" description="Pectinesterase catalytic" evidence="13">
    <location>
        <begin position="52"/>
        <end position="338"/>
    </location>
</feature>
<proteinExistence type="inferred from homology"/>
<feature type="signal peptide" evidence="12">
    <location>
        <begin position="1"/>
        <end position="27"/>
    </location>
</feature>
<dbReference type="Pfam" id="PF01095">
    <property type="entry name" value="Pectinesterase"/>
    <property type="match status" value="1"/>
</dbReference>
<reference evidence="14 15" key="2">
    <citation type="submission" date="2024-10" db="EMBL/GenBank/DDBJ databases">
        <authorList>
            <person name="Ryan C."/>
        </authorList>
    </citation>
    <scope>NUCLEOTIDE SEQUENCE [LARGE SCALE GENOMIC DNA]</scope>
</reference>
<dbReference type="GO" id="GO:0042545">
    <property type="term" value="P:cell wall modification"/>
    <property type="evidence" value="ECO:0007669"/>
    <property type="project" value="UniProtKB-UniRule"/>
</dbReference>
<dbReference type="SUPFAM" id="SSF51126">
    <property type="entry name" value="Pectin lyase-like"/>
    <property type="match status" value="1"/>
</dbReference>
<evidence type="ECO:0000256" key="4">
    <source>
        <dbReference type="ARBA" id="ARBA00013229"/>
    </source>
</evidence>
<dbReference type="InterPro" id="IPR012334">
    <property type="entry name" value="Pectin_lyas_fold"/>
</dbReference>
<dbReference type="PANTHER" id="PTHR31321:SF86">
    <property type="entry name" value="PECTINESTERASE"/>
    <property type="match status" value="1"/>
</dbReference>
<keyword evidence="6" id="KW-0964">Secreted</keyword>